<protein>
    <submittedName>
        <fullName evidence="10">UDP-glucose:(Glucosyl)lipopolysaccharide alpha-1,3-glucosyltransferase</fullName>
        <ecNumber evidence="10">2.4.-.-</ecNumber>
        <ecNumber evidence="10">2.4.1.-</ecNumber>
        <ecNumber evidence="10">2.4.1.44</ecNumber>
    </submittedName>
</protein>
<dbReference type="Pfam" id="PF08437">
    <property type="entry name" value="Glyco_transf_8C"/>
    <property type="match status" value="1"/>
</dbReference>
<dbReference type="InterPro" id="IPR013645">
    <property type="entry name" value="Glyco_transf_8N"/>
</dbReference>
<dbReference type="STRING" id="1006004.GBAG_4244"/>
<dbReference type="Proteomes" id="UP000028653">
    <property type="component" value="Unassembled WGS sequence"/>
</dbReference>
<evidence type="ECO:0000256" key="7">
    <source>
        <dbReference type="ARBA" id="ARBA00022842"/>
    </source>
</evidence>
<name>A0A085FZ91_9ENTR</name>
<evidence type="ECO:0000256" key="5">
    <source>
        <dbReference type="ARBA" id="ARBA00022679"/>
    </source>
</evidence>
<comment type="pathway">
    <text evidence="2">Bacterial outer membrane biogenesis; LPS core biosynthesis.</text>
</comment>
<dbReference type="GO" id="GO:0008918">
    <property type="term" value="F:lipopolysaccharide 3-alpha-galactosyltransferase activity"/>
    <property type="evidence" value="ECO:0007669"/>
    <property type="project" value="UniProtKB-EC"/>
</dbReference>
<keyword evidence="8" id="KW-0448">Lipopolysaccharide biosynthesis</keyword>
<dbReference type="Gene3D" id="3.90.550.10">
    <property type="entry name" value="Spore Coat Polysaccharide Biosynthesis Protein SpsA, Chain A"/>
    <property type="match status" value="1"/>
</dbReference>
<feature type="domain" description="Glycosyl transferase family 8 C-terminal" evidence="9">
    <location>
        <begin position="281"/>
        <end position="337"/>
    </location>
</feature>
<evidence type="ECO:0000256" key="8">
    <source>
        <dbReference type="ARBA" id="ARBA00022985"/>
    </source>
</evidence>
<evidence type="ECO:0000313" key="10">
    <source>
        <dbReference type="EMBL" id="KFC76786.1"/>
    </source>
</evidence>
<dbReference type="EMBL" id="JMPI01000074">
    <property type="protein sequence ID" value="KFC76786.1"/>
    <property type="molecule type" value="Genomic_DNA"/>
</dbReference>
<dbReference type="EC" id="2.4.1.44" evidence="10"/>
<dbReference type="CDD" id="cd04194">
    <property type="entry name" value="GT8_A4GalT_like"/>
    <property type="match status" value="1"/>
</dbReference>
<comment type="caution">
    <text evidence="10">The sequence shown here is derived from an EMBL/GenBank/DDBJ whole genome shotgun (WGS) entry which is preliminary data.</text>
</comment>
<keyword evidence="5 10" id="KW-0808">Transferase</keyword>
<dbReference type="RefSeq" id="WP_034500003.1">
    <property type="nucleotide sequence ID" value="NZ_JMPI01000074.1"/>
</dbReference>
<organism evidence="10 11">
    <name type="scientific">Buttiauxella agrestis ATCC 33320</name>
    <dbReference type="NCBI Taxonomy" id="1006004"/>
    <lineage>
        <taxon>Bacteria</taxon>
        <taxon>Pseudomonadati</taxon>
        <taxon>Pseudomonadota</taxon>
        <taxon>Gammaproteobacteria</taxon>
        <taxon>Enterobacterales</taxon>
        <taxon>Enterobacteriaceae</taxon>
        <taxon>Buttiauxella</taxon>
    </lineage>
</organism>
<evidence type="ECO:0000256" key="4">
    <source>
        <dbReference type="ARBA" id="ARBA00022676"/>
    </source>
</evidence>
<dbReference type="InterPro" id="IPR029044">
    <property type="entry name" value="Nucleotide-diphossugar_trans"/>
</dbReference>
<dbReference type="EC" id="2.4.1.-" evidence="10"/>
<keyword evidence="4 10" id="KW-0328">Glycosyltransferase</keyword>
<dbReference type="PANTHER" id="PTHR13778">
    <property type="entry name" value="GLYCOSYLTRANSFERASE 8 DOMAIN-CONTAINING PROTEIN"/>
    <property type="match status" value="1"/>
</dbReference>
<dbReference type="NCBIfam" id="NF011718">
    <property type="entry name" value="PRK15171.1"/>
    <property type="match status" value="1"/>
</dbReference>
<evidence type="ECO:0000256" key="1">
    <source>
        <dbReference type="ARBA" id="ARBA00001946"/>
    </source>
</evidence>
<dbReference type="SUPFAM" id="SSF53448">
    <property type="entry name" value="Nucleotide-diphospho-sugar transferases"/>
    <property type="match status" value="1"/>
</dbReference>
<evidence type="ECO:0000256" key="2">
    <source>
        <dbReference type="ARBA" id="ARBA00004713"/>
    </source>
</evidence>
<dbReference type="OrthoDB" id="9807549at2"/>
<dbReference type="AlphaFoldDB" id="A0A085FZ91"/>
<proteinExistence type="inferred from homology"/>
<evidence type="ECO:0000256" key="6">
    <source>
        <dbReference type="ARBA" id="ARBA00022723"/>
    </source>
</evidence>
<evidence type="ECO:0000313" key="11">
    <source>
        <dbReference type="Proteomes" id="UP000028653"/>
    </source>
</evidence>
<sequence length="339" mass="39309">MSQDYFAEEDVILTKLEFDHCTDKNDANSFHISYGIDKNFLFGCGISIASVLLSNPESKFVFHIFTDYFSDNDREKFDALAAQYNSRIVVYLINCEKLKVLPSTKNWTYATYFRFIIADYFSGKIDKILYLDADIVCKGSVQELIDLSFDESEIAAVVAEGDIEWWKKRSITLDTPKLINGYFNAGFLLINLPAWSKYNISTRAIDMLKDPEAVKKITHLDQDVLNILLAGNDRFVDGKFNTQYSINYELKKDKVFDPIPNSCVFIHYIGPTKPWHIWANYPVSEYFNRAKENSPWQSVSLLSPSTSHQFRYSAKHYFKQGLILKCIYSYINYYAKKLF</sequence>
<dbReference type="EC" id="2.4.-.-" evidence="10"/>
<dbReference type="PANTHER" id="PTHR13778:SF47">
    <property type="entry name" value="LIPOPOLYSACCHARIDE 1,3-GALACTOSYLTRANSFERASE"/>
    <property type="match status" value="1"/>
</dbReference>
<evidence type="ECO:0000259" key="9">
    <source>
        <dbReference type="Pfam" id="PF08437"/>
    </source>
</evidence>
<dbReference type="InterPro" id="IPR050748">
    <property type="entry name" value="Glycosyltrans_8_dom-fam"/>
</dbReference>
<dbReference type="eggNOG" id="COG1442">
    <property type="taxonomic scope" value="Bacteria"/>
</dbReference>
<dbReference type="Pfam" id="PF01501">
    <property type="entry name" value="Glyco_transf_8"/>
    <property type="match status" value="1"/>
</dbReference>
<comment type="cofactor">
    <cofactor evidence="1">
        <name>Mg(2+)</name>
        <dbReference type="ChEBI" id="CHEBI:18420"/>
    </cofactor>
</comment>
<keyword evidence="6" id="KW-0479">Metal-binding</keyword>
<gene>
    <name evidence="10" type="ORF">GBAG_4244</name>
</gene>
<accession>A0A085FZ91</accession>
<dbReference type="GO" id="GO:0046872">
    <property type="term" value="F:metal ion binding"/>
    <property type="evidence" value="ECO:0007669"/>
    <property type="project" value="UniProtKB-KW"/>
</dbReference>
<evidence type="ECO:0000256" key="3">
    <source>
        <dbReference type="ARBA" id="ARBA00006351"/>
    </source>
</evidence>
<comment type="similarity">
    <text evidence="3">Belongs to the glycosyltransferase 8 family.</text>
</comment>
<keyword evidence="11" id="KW-1185">Reference proteome</keyword>
<reference evidence="10 11" key="1">
    <citation type="submission" date="2014-05" db="EMBL/GenBank/DDBJ databases">
        <title>ATOL: Assembling a taxonomically balanced genome-scale reconstruction of the evolutionary history of the Enterobacteriaceae.</title>
        <authorList>
            <person name="Plunkett G.III."/>
            <person name="Neeno-Eckwall E.C."/>
            <person name="Glasner J.D."/>
            <person name="Perna N.T."/>
        </authorList>
    </citation>
    <scope>NUCLEOTIDE SEQUENCE [LARGE SCALE GENOMIC DNA]</scope>
    <source>
        <strain evidence="10 11">ATCC 33320</strain>
    </source>
</reference>
<dbReference type="InterPro" id="IPR002495">
    <property type="entry name" value="Glyco_trans_8"/>
</dbReference>
<keyword evidence="7" id="KW-0460">Magnesium</keyword>